<evidence type="ECO:0000259" key="11">
    <source>
        <dbReference type="Pfam" id="PF07685"/>
    </source>
</evidence>
<keyword evidence="5" id="KW-0436">Ligase</keyword>
<dbReference type="Gene3D" id="3.40.50.300">
    <property type="entry name" value="P-loop containing nucleotide triphosphate hydrolases"/>
    <property type="match status" value="1"/>
</dbReference>
<evidence type="ECO:0000256" key="5">
    <source>
        <dbReference type="ARBA" id="ARBA00022598"/>
    </source>
</evidence>
<keyword evidence="7" id="KW-0067">ATP-binding</keyword>
<feature type="domain" description="CobQ/CobB/MinD/ParA nucleotide binding" evidence="10">
    <location>
        <begin position="17"/>
        <end position="194"/>
    </location>
</feature>
<evidence type="ECO:0000259" key="10">
    <source>
        <dbReference type="Pfam" id="PF01656"/>
    </source>
</evidence>
<dbReference type="PANTHER" id="PTHR43873">
    <property type="entry name" value="COBYRINATE A,C-DIAMIDE SYNTHASE"/>
    <property type="match status" value="1"/>
</dbReference>
<comment type="caution">
    <text evidence="12">The sequence shown here is derived from an EMBL/GenBank/DDBJ whole genome shotgun (WGS) entry which is preliminary data.</text>
</comment>
<dbReference type="InterPro" id="IPR029062">
    <property type="entry name" value="Class_I_gatase-like"/>
</dbReference>
<dbReference type="InterPro" id="IPR011698">
    <property type="entry name" value="GATase_3"/>
</dbReference>
<feature type="domain" description="CobB/CobQ-like glutamine amidotransferase" evidence="11">
    <location>
        <begin position="245"/>
        <end position="426"/>
    </location>
</feature>
<evidence type="ECO:0000313" key="13">
    <source>
        <dbReference type="Proteomes" id="UP000318349"/>
    </source>
</evidence>
<dbReference type="Proteomes" id="UP000318349">
    <property type="component" value="Unassembled WGS sequence"/>
</dbReference>
<evidence type="ECO:0000256" key="1">
    <source>
        <dbReference type="ARBA" id="ARBA00001946"/>
    </source>
</evidence>
<dbReference type="InterPro" id="IPR002586">
    <property type="entry name" value="CobQ/CobB/MinD/ParA_Nub-bd_dom"/>
</dbReference>
<gene>
    <name evidence="12" type="ORF">FHP89_00520</name>
</gene>
<reference evidence="12 13" key="1">
    <citation type="submission" date="2019-07" db="EMBL/GenBank/DDBJ databases">
        <title>The pathways for chlorine oxyanion respiration interact through the shared metabolite chlorate.</title>
        <authorList>
            <person name="Barnum T.P."/>
            <person name="Cheng Y."/>
            <person name="Hill K.A."/>
            <person name="Lucas L.N."/>
            <person name="Carlson H.K."/>
            <person name="Coates J.D."/>
        </authorList>
    </citation>
    <scope>NUCLEOTIDE SEQUENCE [LARGE SCALE GENOMIC DNA]</scope>
    <source>
        <strain evidence="12 13">SFB-1</strain>
    </source>
</reference>
<comment type="cofactor">
    <cofactor evidence="1">
        <name>Mg(2+)</name>
        <dbReference type="ChEBI" id="CHEBI:18420"/>
    </cofactor>
</comment>
<dbReference type="Gene3D" id="3.40.50.880">
    <property type="match status" value="1"/>
</dbReference>
<organism evidence="12 13">
    <name type="scientific">Denitromonas halophila</name>
    <dbReference type="NCBI Taxonomy" id="1629404"/>
    <lineage>
        <taxon>Bacteria</taxon>
        <taxon>Pseudomonadati</taxon>
        <taxon>Pseudomonadota</taxon>
        <taxon>Betaproteobacteria</taxon>
        <taxon>Rhodocyclales</taxon>
        <taxon>Zoogloeaceae</taxon>
        <taxon>Denitromonas</taxon>
    </lineage>
</organism>
<dbReference type="GO" id="GO:0009236">
    <property type="term" value="P:cobalamin biosynthetic process"/>
    <property type="evidence" value="ECO:0007669"/>
    <property type="project" value="UniProtKB-KW"/>
</dbReference>
<dbReference type="EMBL" id="VMNI01000001">
    <property type="protein sequence ID" value="TVO79729.1"/>
    <property type="molecule type" value="Genomic_DNA"/>
</dbReference>
<dbReference type="GO" id="GO:0042242">
    <property type="term" value="F:cobyrinic acid a,c-diamide synthase activity"/>
    <property type="evidence" value="ECO:0007669"/>
    <property type="project" value="InterPro"/>
</dbReference>
<comment type="similarity">
    <text evidence="3">Belongs to the CobB/CobQ family. CobQ subfamily.</text>
</comment>
<dbReference type="InterPro" id="IPR004484">
    <property type="entry name" value="CbiA/CobB_synth"/>
</dbReference>
<dbReference type="NCBIfam" id="NF002204">
    <property type="entry name" value="PRK01077.1"/>
    <property type="match status" value="1"/>
</dbReference>
<dbReference type="GO" id="GO:0005524">
    <property type="term" value="F:ATP binding"/>
    <property type="evidence" value="ECO:0007669"/>
    <property type="project" value="UniProtKB-KW"/>
</dbReference>
<keyword evidence="4" id="KW-0169">Cobalamin biosynthesis</keyword>
<keyword evidence="9" id="KW-0315">Glutamine amidotransferase</keyword>
<evidence type="ECO:0000256" key="3">
    <source>
        <dbReference type="ARBA" id="ARBA00006205"/>
    </source>
</evidence>
<dbReference type="AlphaFoldDB" id="A0A557RNW4"/>
<dbReference type="SUPFAM" id="SSF52540">
    <property type="entry name" value="P-loop containing nucleoside triphosphate hydrolases"/>
    <property type="match status" value="1"/>
</dbReference>
<keyword evidence="6" id="KW-0547">Nucleotide-binding</keyword>
<evidence type="ECO:0000256" key="2">
    <source>
        <dbReference type="ARBA" id="ARBA00004953"/>
    </source>
</evidence>
<dbReference type="Pfam" id="PF07685">
    <property type="entry name" value="GATase_3"/>
    <property type="match status" value="1"/>
</dbReference>
<dbReference type="CDD" id="cd05388">
    <property type="entry name" value="CobB_N"/>
    <property type="match status" value="1"/>
</dbReference>
<protein>
    <submittedName>
        <fullName evidence="12">Cobyrinate a,c-diamide synthase</fullName>
    </submittedName>
</protein>
<sequence>MTPADSSAAVHPCPALLIAAPASGQGKTTATAALARWHTRQGRRVRVFKAGPDFLDPMILAQACGQPVYQLDLWMGGEDHCRALLHQAAAEADLILVEGVMGLHDGIASSASLADTLGLPVLAVIDGSAMAQTFGAIALGLARYRPSLNFYGVLANRVGSPGHAEMLRESLPADMAWLGALPRNADAALPSRHLGLVQADEIADLTQRIDRAADALDAANPPLPAPVAFNASPHAPTPRLLDGITIAVARDAAFAFLYPANLDTLRALGAELCFFSPLSDAGLPRADALYLPGGYPELHLNALAANRSLVLAVHAHHRSGKPIVAECGGMLALLDALTDHQGHRTSLIGLLPGEASMAKRLVNLGMHSVLLPEGEVRGHTFHHAQANCLRAPHDHSIAQRHNGTPEPIYRDGRLFASFVHLYFPSNPAAIAALFTPQLS</sequence>
<dbReference type="InterPro" id="IPR027417">
    <property type="entry name" value="P-loop_NTPase"/>
</dbReference>
<evidence type="ECO:0000256" key="6">
    <source>
        <dbReference type="ARBA" id="ARBA00022741"/>
    </source>
</evidence>
<evidence type="ECO:0000256" key="4">
    <source>
        <dbReference type="ARBA" id="ARBA00022573"/>
    </source>
</evidence>
<comment type="pathway">
    <text evidence="2">Cofactor biosynthesis; adenosylcobalamin biosynthesis.</text>
</comment>
<keyword evidence="8" id="KW-0460">Magnesium</keyword>
<evidence type="ECO:0000256" key="9">
    <source>
        <dbReference type="ARBA" id="ARBA00022962"/>
    </source>
</evidence>
<proteinExistence type="inferred from homology"/>
<dbReference type="PANTHER" id="PTHR43873:SF1">
    <property type="entry name" value="COBYRINATE A,C-DIAMIDE SYNTHASE"/>
    <property type="match status" value="1"/>
</dbReference>
<dbReference type="PROSITE" id="PS51274">
    <property type="entry name" value="GATASE_COBBQ"/>
    <property type="match status" value="1"/>
</dbReference>
<evidence type="ECO:0000313" key="12">
    <source>
        <dbReference type="EMBL" id="TVO79729.1"/>
    </source>
</evidence>
<evidence type="ECO:0000256" key="8">
    <source>
        <dbReference type="ARBA" id="ARBA00022842"/>
    </source>
</evidence>
<accession>A0A557RNW4</accession>
<dbReference type="Pfam" id="PF01656">
    <property type="entry name" value="CbiA"/>
    <property type="match status" value="1"/>
</dbReference>
<evidence type="ECO:0000256" key="7">
    <source>
        <dbReference type="ARBA" id="ARBA00022840"/>
    </source>
</evidence>
<name>A0A557RNW4_9RHOO</name>
<dbReference type="SUPFAM" id="SSF52317">
    <property type="entry name" value="Class I glutamine amidotransferase-like"/>
    <property type="match status" value="1"/>
</dbReference>